<dbReference type="RefSeq" id="WP_068666190.1">
    <property type="nucleotide sequence ID" value="NZ_LYPB01000073.1"/>
</dbReference>
<dbReference type="EMBL" id="LYPB01000073">
    <property type="protein sequence ID" value="OAS16984.1"/>
    <property type="molecule type" value="Genomic_DNA"/>
</dbReference>
<protein>
    <submittedName>
        <fullName evidence="2">Cell division protein DivIVA</fullName>
    </submittedName>
</protein>
<keyword evidence="2" id="KW-0131">Cell cycle</keyword>
<dbReference type="GO" id="GO:0051301">
    <property type="term" value="P:cell division"/>
    <property type="evidence" value="ECO:0007669"/>
    <property type="project" value="UniProtKB-KW"/>
</dbReference>
<reference evidence="2 3" key="1">
    <citation type="submission" date="2016-05" db="EMBL/GenBank/DDBJ databases">
        <title>Paenibacillus sp. 1ZS3-15 nov., isolated from the rhizosphere soil.</title>
        <authorList>
            <person name="Zhang X.X."/>
            <person name="Zhang J."/>
        </authorList>
    </citation>
    <scope>NUCLEOTIDE SEQUENCE [LARGE SCALE GENOMIC DNA]</scope>
    <source>
        <strain evidence="2 3">1ZS3-15</strain>
    </source>
</reference>
<gene>
    <name evidence="2" type="ORF">A8708_01805</name>
</gene>
<dbReference type="PIRSF" id="PIRSF016498">
    <property type="entry name" value="UCP016498"/>
    <property type="match status" value="1"/>
</dbReference>
<name>A0A198A665_9BACL</name>
<accession>A0A198A665</accession>
<dbReference type="Pfam" id="PF09969">
    <property type="entry name" value="DUF2203"/>
    <property type="match status" value="1"/>
</dbReference>
<proteinExistence type="predicted"/>
<evidence type="ECO:0000256" key="1">
    <source>
        <dbReference type="SAM" id="Coils"/>
    </source>
</evidence>
<sequence length="134" mass="15602">MSEKKWFSLEEANGLLPFVDGELKKMQALKREFEEKYMELRHKKNEYASMPSTEKDPFFVMEASLEFLQIEARGLLQSFQKTGIELKDIDMGLVDFPAVRNGEEVLLCWKQGEDGIRYYHGEQDGFAGRRPLTD</sequence>
<feature type="coiled-coil region" evidence="1">
    <location>
        <begin position="23"/>
        <end position="50"/>
    </location>
</feature>
<comment type="caution">
    <text evidence="2">The sequence shown here is derived from an EMBL/GenBank/DDBJ whole genome shotgun (WGS) entry which is preliminary data.</text>
</comment>
<keyword evidence="1" id="KW-0175">Coiled coil</keyword>
<keyword evidence="2" id="KW-0132">Cell division</keyword>
<keyword evidence="3" id="KW-1185">Reference proteome</keyword>
<dbReference type="STRING" id="1850517.A8708_01805"/>
<dbReference type="OrthoDB" id="9802910at2"/>
<organism evidence="2 3">
    <name type="scientific">Paenibacillus oryzisoli</name>
    <dbReference type="NCBI Taxonomy" id="1850517"/>
    <lineage>
        <taxon>Bacteria</taxon>
        <taxon>Bacillati</taxon>
        <taxon>Bacillota</taxon>
        <taxon>Bacilli</taxon>
        <taxon>Bacillales</taxon>
        <taxon>Paenibacillaceae</taxon>
        <taxon>Paenibacillus</taxon>
    </lineage>
</organism>
<evidence type="ECO:0000313" key="3">
    <source>
        <dbReference type="Proteomes" id="UP000078454"/>
    </source>
</evidence>
<dbReference type="AlphaFoldDB" id="A0A198A665"/>
<dbReference type="Proteomes" id="UP000078454">
    <property type="component" value="Unassembled WGS sequence"/>
</dbReference>
<evidence type="ECO:0000313" key="2">
    <source>
        <dbReference type="EMBL" id="OAS16984.1"/>
    </source>
</evidence>
<dbReference type="InterPro" id="IPR018699">
    <property type="entry name" value="DUF2203"/>
</dbReference>